<dbReference type="Proteomes" id="UP000034595">
    <property type="component" value="Unassembled WGS sequence"/>
</dbReference>
<organism evidence="1 2">
    <name type="scientific">Candidatus Azambacteria bacterium GW2011_GWA1_44_9</name>
    <dbReference type="NCBI Taxonomy" id="1618610"/>
    <lineage>
        <taxon>Bacteria</taxon>
        <taxon>Candidatus Azamiibacteriota</taxon>
    </lineage>
</organism>
<sequence>MDSNKLRELLIQEMDIGTLSKEAQNDILSKVGETVLTTLTTSIFEKLSENARNEFEKISVTGDHTLIQEFLDTNVPDLSTLVKEAIRKALNAYKEQAIKQILRGDSPEGEAHK</sequence>
<proteinExistence type="predicted"/>
<gene>
    <name evidence="1" type="ORF">UW78_C0004G0002</name>
</gene>
<evidence type="ECO:0000313" key="2">
    <source>
        <dbReference type="Proteomes" id="UP000034595"/>
    </source>
</evidence>
<protein>
    <submittedName>
        <fullName evidence="1">Uncharacterized protein</fullName>
    </submittedName>
</protein>
<comment type="caution">
    <text evidence="1">The sequence shown here is derived from an EMBL/GenBank/DDBJ whole genome shotgun (WGS) entry which is preliminary data.</text>
</comment>
<dbReference type="EMBL" id="LCJQ01000004">
    <property type="protein sequence ID" value="KKT81954.1"/>
    <property type="molecule type" value="Genomic_DNA"/>
</dbReference>
<accession>A0A0G1NCM2</accession>
<dbReference type="InterPro" id="IPR043722">
    <property type="entry name" value="DUF5663"/>
</dbReference>
<dbReference type="AlphaFoldDB" id="A0A0G1NCM2"/>
<evidence type="ECO:0000313" key="1">
    <source>
        <dbReference type="EMBL" id="KKT81954.1"/>
    </source>
</evidence>
<name>A0A0G1NCM2_9BACT</name>
<reference evidence="1 2" key="1">
    <citation type="journal article" date="2015" name="Nature">
        <title>rRNA introns, odd ribosomes, and small enigmatic genomes across a large radiation of phyla.</title>
        <authorList>
            <person name="Brown C.T."/>
            <person name="Hug L.A."/>
            <person name="Thomas B.C."/>
            <person name="Sharon I."/>
            <person name="Castelle C.J."/>
            <person name="Singh A."/>
            <person name="Wilkins M.J."/>
            <person name="Williams K.H."/>
            <person name="Banfield J.F."/>
        </authorList>
    </citation>
    <scope>NUCLEOTIDE SEQUENCE [LARGE SCALE GENOMIC DNA]</scope>
</reference>
<dbReference type="Pfam" id="PF18908">
    <property type="entry name" value="DUF5663"/>
    <property type="match status" value="1"/>
</dbReference>